<dbReference type="Gene3D" id="3.90.180.10">
    <property type="entry name" value="Medium-chain alcohol dehydrogenases, catalytic domain"/>
    <property type="match status" value="1"/>
</dbReference>
<evidence type="ECO:0000259" key="1">
    <source>
        <dbReference type="SMART" id="SM00829"/>
    </source>
</evidence>
<reference evidence="2 3" key="1">
    <citation type="submission" date="2017-09" db="EMBL/GenBank/DDBJ databases">
        <authorList>
            <person name="Ehlers B."/>
            <person name="Leendertz F.H."/>
        </authorList>
    </citation>
    <scope>NUCLEOTIDE SEQUENCE [LARGE SCALE GENOMIC DNA]</scope>
    <source>
        <strain evidence="2 3">CGMCC 1.05381</strain>
    </source>
</reference>
<gene>
    <name evidence="2" type="ORF">SAMN06296378_2144</name>
</gene>
<dbReference type="AlphaFoldDB" id="A0A2C8ZWG5"/>
<evidence type="ECO:0000313" key="3">
    <source>
        <dbReference type="Proteomes" id="UP000219440"/>
    </source>
</evidence>
<accession>A0A2C8ZWG5</accession>
<dbReference type="EMBL" id="OCST01000004">
    <property type="protein sequence ID" value="SOE70122.1"/>
    <property type="molecule type" value="Genomic_DNA"/>
</dbReference>
<dbReference type="InterPro" id="IPR013154">
    <property type="entry name" value="ADH-like_N"/>
</dbReference>
<dbReference type="Proteomes" id="UP000219440">
    <property type="component" value="Unassembled WGS sequence"/>
</dbReference>
<dbReference type="RefSeq" id="WP_097061212.1">
    <property type="nucleotide sequence ID" value="NZ_BMLC01000003.1"/>
</dbReference>
<evidence type="ECO:0000313" key="2">
    <source>
        <dbReference type="EMBL" id="SOE70122.1"/>
    </source>
</evidence>
<dbReference type="CDD" id="cd05289">
    <property type="entry name" value="MDR_like_2"/>
    <property type="match status" value="1"/>
</dbReference>
<dbReference type="SUPFAM" id="SSF51735">
    <property type="entry name" value="NAD(P)-binding Rossmann-fold domains"/>
    <property type="match status" value="1"/>
</dbReference>
<dbReference type="OrthoDB" id="9801186at2"/>
<sequence>MSRRVEYSQFGGPEVLHIVEVPPPHPAQGEVRVKVLAAGINPFDAKVFQGLPTSSKQDVTFPVGNGADFAGVIDEAGDGVTGFDVGDYVMGGLAFSSQADFVIIAADKLIATPDGLTVEQAGSLNTVGRTAWASVRSLELGEHDVVLVSAAAGGVGAIAVQLAKRAGATVIGSASASNHDYLRSLGVIPVEYGDGMTDAVRAVAPAGITAALDNFGHGFVEVAMALGAPAARINTVADYEAPEKYGVGAVGAAATTLADLQEIAELAAGGVIEVEIDSVFPLERASEAYTRLLKGHLRGKIVLVTQ</sequence>
<dbReference type="PANTHER" id="PTHR44013">
    <property type="entry name" value="ZINC-TYPE ALCOHOL DEHYDROGENASE-LIKE PROTEIN C16A3.02C"/>
    <property type="match status" value="1"/>
</dbReference>
<keyword evidence="3" id="KW-1185">Reference proteome</keyword>
<dbReference type="Pfam" id="PF13602">
    <property type="entry name" value="ADH_zinc_N_2"/>
    <property type="match status" value="1"/>
</dbReference>
<dbReference type="GO" id="GO:0016491">
    <property type="term" value="F:oxidoreductase activity"/>
    <property type="evidence" value="ECO:0007669"/>
    <property type="project" value="InterPro"/>
</dbReference>
<dbReference type="Pfam" id="PF08240">
    <property type="entry name" value="ADH_N"/>
    <property type="match status" value="1"/>
</dbReference>
<protein>
    <submittedName>
        <fullName evidence="2">NADPH:quinone reductase</fullName>
    </submittedName>
</protein>
<dbReference type="SUPFAM" id="SSF50129">
    <property type="entry name" value="GroES-like"/>
    <property type="match status" value="1"/>
</dbReference>
<dbReference type="InterPro" id="IPR020843">
    <property type="entry name" value="ER"/>
</dbReference>
<dbReference type="InterPro" id="IPR052733">
    <property type="entry name" value="Chloroplast_QOR"/>
</dbReference>
<dbReference type="Gene3D" id="3.40.50.720">
    <property type="entry name" value="NAD(P)-binding Rossmann-like Domain"/>
    <property type="match status" value="1"/>
</dbReference>
<dbReference type="SMART" id="SM00829">
    <property type="entry name" value="PKS_ER"/>
    <property type="match status" value="1"/>
</dbReference>
<organism evidence="2 3">
    <name type="scientific">Salinibacterium xinjiangense</name>
    <dbReference type="NCBI Taxonomy" id="386302"/>
    <lineage>
        <taxon>Bacteria</taxon>
        <taxon>Bacillati</taxon>
        <taxon>Actinomycetota</taxon>
        <taxon>Actinomycetes</taxon>
        <taxon>Micrococcales</taxon>
        <taxon>Microbacteriaceae</taxon>
        <taxon>Salinibacterium</taxon>
    </lineage>
</organism>
<name>A0A2C8ZWG5_9MICO</name>
<dbReference type="PANTHER" id="PTHR44013:SF1">
    <property type="entry name" value="ZINC-TYPE ALCOHOL DEHYDROGENASE-LIKE PROTEIN C16A3.02C"/>
    <property type="match status" value="1"/>
</dbReference>
<dbReference type="InterPro" id="IPR011032">
    <property type="entry name" value="GroES-like_sf"/>
</dbReference>
<dbReference type="InterPro" id="IPR036291">
    <property type="entry name" value="NAD(P)-bd_dom_sf"/>
</dbReference>
<feature type="domain" description="Enoyl reductase (ER)" evidence="1">
    <location>
        <begin position="11"/>
        <end position="303"/>
    </location>
</feature>
<proteinExistence type="predicted"/>